<gene>
    <name evidence="1" type="ORF">QJ048_16020</name>
</gene>
<dbReference type="Proteomes" id="UP001226434">
    <property type="component" value="Unassembled WGS sequence"/>
</dbReference>
<organism evidence="1 2">
    <name type="scientific">Pinibacter soli</name>
    <dbReference type="NCBI Taxonomy" id="3044211"/>
    <lineage>
        <taxon>Bacteria</taxon>
        <taxon>Pseudomonadati</taxon>
        <taxon>Bacteroidota</taxon>
        <taxon>Chitinophagia</taxon>
        <taxon>Chitinophagales</taxon>
        <taxon>Chitinophagaceae</taxon>
        <taxon>Pinibacter</taxon>
    </lineage>
</organism>
<evidence type="ECO:0000313" key="2">
    <source>
        <dbReference type="Proteomes" id="UP001226434"/>
    </source>
</evidence>
<sequence length="169" mass="19845">MKHAFLHGLLLMLPFITRAQSFQFQRISIGAIDSIEKKQNSRLFKYGYPIGVSEDYFPGRTKYKLAQPIVYRKEVKGFSYETSYYYSLPDSTLRLIEYWWEGDTNSEADFNELLEKNRKELAAYIKGKETYQPETDTKGASDIFENDLIFGEQFSAKGMQRIRVKISWK</sequence>
<evidence type="ECO:0000313" key="1">
    <source>
        <dbReference type="EMBL" id="MDI3321303.1"/>
    </source>
</evidence>
<protein>
    <recommendedName>
        <fullName evidence="3">DUF4294 domain-containing protein</fullName>
    </recommendedName>
</protein>
<keyword evidence="2" id="KW-1185">Reference proteome</keyword>
<evidence type="ECO:0008006" key="3">
    <source>
        <dbReference type="Google" id="ProtNLM"/>
    </source>
</evidence>
<dbReference type="EMBL" id="JASBRG010000007">
    <property type="protein sequence ID" value="MDI3321303.1"/>
    <property type="molecule type" value="Genomic_DNA"/>
</dbReference>
<reference evidence="1 2" key="1">
    <citation type="submission" date="2023-05" db="EMBL/GenBank/DDBJ databases">
        <title>Genome sequence of Pinibacter sp. MAH-24.</title>
        <authorList>
            <person name="Huq M.A."/>
        </authorList>
    </citation>
    <scope>NUCLEOTIDE SEQUENCE [LARGE SCALE GENOMIC DNA]</scope>
    <source>
        <strain evidence="1 2">MAH-24</strain>
    </source>
</reference>
<comment type="caution">
    <text evidence="1">The sequence shown here is derived from an EMBL/GenBank/DDBJ whole genome shotgun (WGS) entry which is preliminary data.</text>
</comment>
<name>A0ABT6RFG0_9BACT</name>
<proteinExistence type="predicted"/>
<accession>A0ABT6RFG0</accession>